<accession>A0A6F8XLS5</accession>
<evidence type="ECO:0000313" key="1">
    <source>
        <dbReference type="EMBL" id="BCB74739.1"/>
    </source>
</evidence>
<dbReference type="AlphaFoldDB" id="A0A6F8XLS5"/>
<dbReference type="Proteomes" id="UP000502508">
    <property type="component" value="Chromosome"/>
</dbReference>
<proteinExistence type="predicted"/>
<dbReference type="KEGG" id="pfla:Pflav_011490"/>
<organism evidence="1 2">
    <name type="scientific">Phytohabitans flavus</name>
    <dbReference type="NCBI Taxonomy" id="1076124"/>
    <lineage>
        <taxon>Bacteria</taxon>
        <taxon>Bacillati</taxon>
        <taxon>Actinomycetota</taxon>
        <taxon>Actinomycetes</taxon>
        <taxon>Micromonosporales</taxon>
        <taxon>Micromonosporaceae</taxon>
    </lineage>
</organism>
<evidence type="ECO:0000313" key="2">
    <source>
        <dbReference type="Proteomes" id="UP000502508"/>
    </source>
</evidence>
<gene>
    <name evidence="1" type="ORF">Pflav_011490</name>
</gene>
<name>A0A6F8XLS5_9ACTN</name>
<reference evidence="1 2" key="2">
    <citation type="submission" date="2020-03" db="EMBL/GenBank/DDBJ databases">
        <authorList>
            <person name="Ichikawa N."/>
            <person name="Kimura A."/>
            <person name="Kitahashi Y."/>
            <person name="Uohara A."/>
        </authorList>
    </citation>
    <scope>NUCLEOTIDE SEQUENCE [LARGE SCALE GENOMIC DNA]</scope>
    <source>
        <strain evidence="1 2">NBRC 107702</strain>
    </source>
</reference>
<sequence length="55" mass="5958">MSERVGNYVSVRPLQVGNYVSADIAYLGVVGLSRVKGIPVVLTRPDSWSDSHRVG</sequence>
<protein>
    <submittedName>
        <fullName evidence="1">Uncharacterized protein</fullName>
    </submittedName>
</protein>
<dbReference type="EMBL" id="AP022870">
    <property type="protein sequence ID" value="BCB74739.1"/>
    <property type="molecule type" value="Genomic_DNA"/>
</dbReference>
<keyword evidence="2" id="KW-1185">Reference proteome</keyword>
<reference evidence="1 2" key="1">
    <citation type="submission" date="2020-03" db="EMBL/GenBank/DDBJ databases">
        <title>Whole genome shotgun sequence of Phytohabitans flavus NBRC 107702.</title>
        <authorList>
            <person name="Komaki H."/>
            <person name="Tamura T."/>
        </authorList>
    </citation>
    <scope>NUCLEOTIDE SEQUENCE [LARGE SCALE GENOMIC DNA]</scope>
    <source>
        <strain evidence="1 2">NBRC 107702</strain>
    </source>
</reference>